<keyword evidence="3 5" id="KW-1133">Transmembrane helix</keyword>
<dbReference type="OrthoDB" id="941586at2"/>
<evidence type="ECO:0000256" key="1">
    <source>
        <dbReference type="ARBA" id="ARBA00004127"/>
    </source>
</evidence>
<name>A0A5C4M9D7_9PSEU</name>
<dbReference type="Pfam" id="PF04191">
    <property type="entry name" value="PEMT"/>
    <property type="match status" value="1"/>
</dbReference>
<feature type="transmembrane region" description="Helical" evidence="5">
    <location>
        <begin position="7"/>
        <end position="29"/>
    </location>
</feature>
<dbReference type="PROSITE" id="PS51257">
    <property type="entry name" value="PROKAR_LIPOPROTEIN"/>
    <property type="match status" value="1"/>
</dbReference>
<keyword evidence="6" id="KW-0808">Transferase</keyword>
<protein>
    <submittedName>
        <fullName evidence="6">Isoprenylcysteine carboxylmethyltransferase family protein</fullName>
    </submittedName>
</protein>
<evidence type="ECO:0000256" key="5">
    <source>
        <dbReference type="SAM" id="Phobius"/>
    </source>
</evidence>
<dbReference type="GO" id="GO:0008168">
    <property type="term" value="F:methyltransferase activity"/>
    <property type="evidence" value="ECO:0007669"/>
    <property type="project" value="UniProtKB-KW"/>
</dbReference>
<dbReference type="EMBL" id="VDFW01000002">
    <property type="protein sequence ID" value="TNC29198.1"/>
    <property type="molecule type" value="Genomic_DNA"/>
</dbReference>
<keyword evidence="7" id="KW-1185">Reference proteome</keyword>
<dbReference type="Gene3D" id="1.20.120.1630">
    <property type="match status" value="1"/>
</dbReference>
<feature type="transmembrane region" description="Helical" evidence="5">
    <location>
        <begin position="90"/>
        <end position="109"/>
    </location>
</feature>
<evidence type="ECO:0000256" key="3">
    <source>
        <dbReference type="ARBA" id="ARBA00022989"/>
    </source>
</evidence>
<reference evidence="6 7" key="1">
    <citation type="submission" date="2019-06" db="EMBL/GenBank/DDBJ databases">
        <title>Amycolatopsis alkalitolerans sp. nov., isolated from Gastrodia elata Blume.</title>
        <authorList>
            <person name="Narsing Rao M.P."/>
            <person name="Li W.J."/>
        </authorList>
    </citation>
    <scope>NUCLEOTIDE SEQUENCE [LARGE SCALE GENOMIC DNA]</scope>
    <source>
        <strain evidence="6 7">SYSUP0005</strain>
    </source>
</reference>
<gene>
    <name evidence="6" type="ORF">FG385_03715</name>
</gene>
<keyword evidence="6" id="KW-0489">Methyltransferase</keyword>
<evidence type="ECO:0000313" key="6">
    <source>
        <dbReference type="EMBL" id="TNC29198.1"/>
    </source>
</evidence>
<comment type="subcellular location">
    <subcellularLocation>
        <location evidence="1">Endomembrane system</location>
        <topology evidence="1">Multi-pass membrane protein</topology>
    </subcellularLocation>
</comment>
<dbReference type="InterPro" id="IPR007318">
    <property type="entry name" value="Phopholipid_MeTrfase"/>
</dbReference>
<dbReference type="GO" id="GO:0012505">
    <property type="term" value="C:endomembrane system"/>
    <property type="evidence" value="ECO:0007669"/>
    <property type="project" value="UniProtKB-SubCell"/>
</dbReference>
<dbReference type="PANTHER" id="PTHR12714:SF24">
    <property type="entry name" value="SLR1182 PROTEIN"/>
    <property type="match status" value="1"/>
</dbReference>
<dbReference type="AlphaFoldDB" id="A0A5C4M9D7"/>
<accession>A0A5C4M9D7</accession>
<evidence type="ECO:0000256" key="4">
    <source>
        <dbReference type="ARBA" id="ARBA00023136"/>
    </source>
</evidence>
<proteinExistence type="predicted"/>
<keyword evidence="4 5" id="KW-0472">Membrane</keyword>
<comment type="caution">
    <text evidence="6">The sequence shown here is derived from an EMBL/GenBank/DDBJ whole genome shotgun (WGS) entry which is preliminary data.</text>
</comment>
<sequence length="178" mass="19436">MRRSLAAVVAVGWGVAVGGTFGCLLPYLLGYWTVRWSAPFGLIPIVVGAVLIGLGVVPIVQAFVAFVRAGGTPVPAASPPRLVVSGLYRYVRNPIYVGFLVVLLGEALLFGSVRIVGYTAIAWCVSAAAVLFYEQPRLARRFGTEYERYRHAVPAWLPRLRRLTLPEHAVTSRRVSDR</sequence>
<keyword evidence="2 5" id="KW-0812">Transmembrane</keyword>
<feature type="transmembrane region" description="Helical" evidence="5">
    <location>
        <begin position="115"/>
        <end position="133"/>
    </location>
</feature>
<dbReference type="GO" id="GO:0032259">
    <property type="term" value="P:methylation"/>
    <property type="evidence" value="ECO:0007669"/>
    <property type="project" value="UniProtKB-KW"/>
</dbReference>
<evidence type="ECO:0000256" key="2">
    <source>
        <dbReference type="ARBA" id="ARBA00022692"/>
    </source>
</evidence>
<organism evidence="6 7">
    <name type="scientific">Amycolatopsis alkalitolerans</name>
    <dbReference type="NCBI Taxonomy" id="2547244"/>
    <lineage>
        <taxon>Bacteria</taxon>
        <taxon>Bacillati</taxon>
        <taxon>Actinomycetota</taxon>
        <taxon>Actinomycetes</taxon>
        <taxon>Pseudonocardiales</taxon>
        <taxon>Pseudonocardiaceae</taxon>
        <taxon>Amycolatopsis</taxon>
    </lineage>
</organism>
<dbReference type="Proteomes" id="UP000305546">
    <property type="component" value="Unassembled WGS sequence"/>
</dbReference>
<evidence type="ECO:0000313" key="7">
    <source>
        <dbReference type="Proteomes" id="UP000305546"/>
    </source>
</evidence>
<dbReference type="PANTHER" id="PTHR12714">
    <property type="entry name" value="PROTEIN-S ISOPRENYLCYSTEINE O-METHYLTRANSFERASE"/>
    <property type="match status" value="1"/>
</dbReference>
<dbReference type="RefSeq" id="WP_139095142.1">
    <property type="nucleotide sequence ID" value="NZ_VDFW01000002.1"/>
</dbReference>
<feature type="transmembrane region" description="Helical" evidence="5">
    <location>
        <begin position="41"/>
        <end position="69"/>
    </location>
</feature>